<organism evidence="2 3">
    <name type="scientific">Cinchona calisaya</name>
    <dbReference type="NCBI Taxonomy" id="153742"/>
    <lineage>
        <taxon>Eukaryota</taxon>
        <taxon>Viridiplantae</taxon>
        <taxon>Streptophyta</taxon>
        <taxon>Embryophyta</taxon>
        <taxon>Tracheophyta</taxon>
        <taxon>Spermatophyta</taxon>
        <taxon>Magnoliopsida</taxon>
        <taxon>eudicotyledons</taxon>
        <taxon>Gunneridae</taxon>
        <taxon>Pentapetalae</taxon>
        <taxon>asterids</taxon>
        <taxon>lamiids</taxon>
        <taxon>Gentianales</taxon>
        <taxon>Rubiaceae</taxon>
        <taxon>Cinchonoideae</taxon>
        <taxon>Cinchoneae</taxon>
        <taxon>Cinchona</taxon>
    </lineage>
</organism>
<dbReference type="InterPro" id="IPR017451">
    <property type="entry name" value="F-box-assoc_interact_dom"/>
</dbReference>
<comment type="caution">
    <text evidence="2">The sequence shown here is derived from an EMBL/GenBank/DDBJ whole genome shotgun (WGS) entry which is preliminary data.</text>
</comment>
<sequence>MERLRNDTCSLRIPPSPATSTTSFQAFVAISESFTQMEMASSIATTVPSKMPNLPWEIIVDILSRLPATSLLRFRCVSKPWCSFIDSPDFIKIHLSQSQKTSSNLSLILGFLGIYSIDFDSLDCARVLRPPFSTSDVSNSCNGLVLLMGPNQTPFLWSPSTRKYKTLPDSPLKYPDDGDASSFSLYKRYGFGYVDQEDDYKVFRVVEFRGPDSIWVGSEAKIYSLKSNSWKMVEDYPYPLPRIKGWGVHVNGVLHTVLCISNSEKEIVAFDLRSEENYTVRKPDFSPVEYVDLSVSAMAGCLCLVGFRKYRRRTDIWIMKEYGVKKSWSKLLSIAALDGEPYSIVSPLAYSKTGDEVLLNCDDEKLVWYDLRRKTTREVNVRGLPFRFYAEVFIGSLVPLENGGLNRGVSGGVDEIEIRRRAGRQEKRKGKDTRRKRDDFLSEGFKLVL</sequence>
<protein>
    <recommendedName>
        <fullName evidence="1">F-box domain-containing protein</fullName>
    </recommendedName>
</protein>
<name>A0ABD2ZJI8_9GENT</name>
<evidence type="ECO:0000313" key="3">
    <source>
        <dbReference type="Proteomes" id="UP001630127"/>
    </source>
</evidence>
<dbReference type="InterPro" id="IPR036047">
    <property type="entry name" value="F-box-like_dom_sf"/>
</dbReference>
<dbReference type="Pfam" id="PF00646">
    <property type="entry name" value="F-box"/>
    <property type="match status" value="1"/>
</dbReference>
<dbReference type="PANTHER" id="PTHR31672">
    <property type="entry name" value="BNACNNG10540D PROTEIN"/>
    <property type="match status" value="1"/>
</dbReference>
<dbReference type="CDD" id="cd22157">
    <property type="entry name" value="F-box_AtFBW1-like"/>
    <property type="match status" value="1"/>
</dbReference>
<dbReference type="Gene3D" id="1.20.1280.50">
    <property type="match status" value="1"/>
</dbReference>
<dbReference type="InterPro" id="IPR001810">
    <property type="entry name" value="F-box_dom"/>
</dbReference>
<dbReference type="AlphaFoldDB" id="A0ABD2ZJI8"/>
<dbReference type="Pfam" id="PF07734">
    <property type="entry name" value="FBA_1"/>
    <property type="match status" value="1"/>
</dbReference>
<reference evidence="2 3" key="1">
    <citation type="submission" date="2024-11" db="EMBL/GenBank/DDBJ databases">
        <title>A near-complete genome assembly of Cinchona calisaya.</title>
        <authorList>
            <person name="Lian D.C."/>
            <person name="Zhao X.W."/>
            <person name="Wei L."/>
        </authorList>
    </citation>
    <scope>NUCLEOTIDE SEQUENCE [LARGE SCALE GENOMIC DNA]</scope>
    <source>
        <tissue evidence="2">Nenye</tissue>
    </source>
</reference>
<evidence type="ECO:0000313" key="2">
    <source>
        <dbReference type="EMBL" id="KAL3519339.1"/>
    </source>
</evidence>
<feature type="domain" description="F-box" evidence="1">
    <location>
        <begin position="48"/>
        <end position="95"/>
    </location>
</feature>
<dbReference type="SUPFAM" id="SSF50965">
    <property type="entry name" value="Galactose oxidase, central domain"/>
    <property type="match status" value="1"/>
</dbReference>
<dbReference type="InterPro" id="IPR050796">
    <property type="entry name" value="SCF_F-box_component"/>
</dbReference>
<dbReference type="SMART" id="SM00256">
    <property type="entry name" value="FBOX"/>
    <property type="match status" value="1"/>
</dbReference>
<accession>A0ABD2ZJI8</accession>
<dbReference type="InterPro" id="IPR011043">
    <property type="entry name" value="Gal_Oxase/kelch_b-propeller"/>
</dbReference>
<dbReference type="SUPFAM" id="SSF81383">
    <property type="entry name" value="F-box domain"/>
    <property type="match status" value="1"/>
</dbReference>
<dbReference type="PANTHER" id="PTHR31672:SF13">
    <property type="entry name" value="F-BOX PROTEIN CPR30-LIKE"/>
    <property type="match status" value="1"/>
</dbReference>
<gene>
    <name evidence="2" type="ORF">ACH5RR_017488</name>
</gene>
<evidence type="ECO:0000259" key="1">
    <source>
        <dbReference type="PROSITE" id="PS50181"/>
    </source>
</evidence>
<dbReference type="Proteomes" id="UP001630127">
    <property type="component" value="Unassembled WGS sequence"/>
</dbReference>
<dbReference type="PROSITE" id="PS50181">
    <property type="entry name" value="FBOX"/>
    <property type="match status" value="1"/>
</dbReference>
<proteinExistence type="predicted"/>
<dbReference type="EMBL" id="JBJUIK010000008">
    <property type="protein sequence ID" value="KAL3519339.1"/>
    <property type="molecule type" value="Genomic_DNA"/>
</dbReference>
<keyword evidence="3" id="KW-1185">Reference proteome</keyword>
<dbReference type="InterPro" id="IPR006527">
    <property type="entry name" value="F-box-assoc_dom_typ1"/>
</dbReference>
<dbReference type="NCBIfam" id="TIGR01640">
    <property type="entry name" value="F_box_assoc_1"/>
    <property type="match status" value="1"/>
</dbReference>